<gene>
    <name evidence="1" type="ORF">JJ685_14780</name>
</gene>
<protein>
    <submittedName>
        <fullName evidence="1">Uncharacterized protein</fullName>
    </submittedName>
</protein>
<organism evidence="1 2">
    <name type="scientific">Ramlibacter monticola</name>
    <dbReference type="NCBI Taxonomy" id="1926872"/>
    <lineage>
        <taxon>Bacteria</taxon>
        <taxon>Pseudomonadati</taxon>
        <taxon>Pseudomonadota</taxon>
        <taxon>Betaproteobacteria</taxon>
        <taxon>Burkholderiales</taxon>
        <taxon>Comamonadaceae</taxon>
        <taxon>Ramlibacter</taxon>
    </lineage>
</organism>
<dbReference type="EMBL" id="JAEQNE010000003">
    <property type="protein sequence ID" value="MBL0392402.1"/>
    <property type="molecule type" value="Genomic_DNA"/>
</dbReference>
<evidence type="ECO:0000313" key="2">
    <source>
        <dbReference type="Proteomes" id="UP000599109"/>
    </source>
</evidence>
<dbReference type="AlphaFoldDB" id="A0A937CUW5"/>
<name>A0A937CUW5_9BURK</name>
<evidence type="ECO:0000313" key="1">
    <source>
        <dbReference type="EMBL" id="MBL0392402.1"/>
    </source>
</evidence>
<dbReference type="RefSeq" id="WP_201675031.1">
    <property type="nucleotide sequence ID" value="NZ_JAEQNE010000003.1"/>
</dbReference>
<proteinExistence type="predicted"/>
<accession>A0A937CUW5</accession>
<dbReference type="Proteomes" id="UP000599109">
    <property type="component" value="Unassembled WGS sequence"/>
</dbReference>
<keyword evidence="2" id="KW-1185">Reference proteome</keyword>
<sequence length="148" mass="16057">MYSTKIMRSDDGCFTVQTGRGLEHVAPHRPDLAALLAAGELVPTRRRPRTPASPAEQVKQRARRAVAAADLALSGGKAKLPALSREAECAINSVKPAQLVNILGEVLGRELAARDVRLARLEARTPPNERQTRQRVAEALRRARAVLA</sequence>
<reference evidence="1 2" key="1">
    <citation type="journal article" date="2017" name="Int. J. Syst. Evol. Microbiol.">
        <title>Ramlibacter monticola sp. nov., isolated from forest soil.</title>
        <authorList>
            <person name="Chaudhary D.K."/>
            <person name="Kim J."/>
        </authorList>
    </citation>
    <scope>NUCLEOTIDE SEQUENCE [LARGE SCALE GENOMIC DNA]</scope>
    <source>
        <strain evidence="1 2">KACC 19175</strain>
    </source>
</reference>
<comment type="caution">
    <text evidence="1">The sequence shown here is derived from an EMBL/GenBank/DDBJ whole genome shotgun (WGS) entry which is preliminary data.</text>
</comment>